<dbReference type="Proteomes" id="UP000273044">
    <property type="component" value="Chromosome"/>
</dbReference>
<sequence>MLVTQEFIPLCRIRLSHPRSIMRRMSQALDDVRRSLTRRVVVLRVSRLSGLITLVAALVLTVVWWNDPLPLSVLLPWVPQWLILSGGLFLFIGFMIAAFTPQGLVPFFGMCAVVLVLFQGFLWWWTFEHSSFNVGALLAQALAMLSVGVMIISHVMLRCLGESLGIASDDPTSPARIRSSPRPGETGDAPERSAAAVWTARPATIGQRAIPLAPAVVFVIATMSLHAVAQPHTQTHASTASAGPSGHPARIGTAVAWQQDLPELQEVAAGPAGPLILTGAGITALDPRDGTALWSYHRPGFSCATLPNGPFERKDLVGSRLALSPDRTHLACRIPASGKGDHNALTIVLDTRTGQVTGQHVSHSAWALQLTDSALLDGATAYDLNTGETRWTLPTPGSLTGGDVKRRDVHSGAAGRSSFILMPTPSGDDTGLRATATVVLISDSEPDATAKVSDIAVDPFTNRLAIIDGWTVQYTGSSDATAQAVTLDSLAGREDKAAVPLGETSGPNTIASTISDTITTYPSYSPRTRDEVVASHGPWAETVFDPGTGNVTPTSRYAGVATATVDFTRIATDDTLGWALTLRPSDGSGGAIVPLDERATYSSPTLIADKLTREEPLLPGQPNPASQFGEALTLLQAPGATVVVLNSAYGSSSGHGQRGPEAGHAYRLHGLPEGVS</sequence>
<feature type="transmembrane region" description="Helical" evidence="2">
    <location>
        <begin position="104"/>
        <end position="125"/>
    </location>
</feature>
<feature type="region of interest" description="Disordered" evidence="1">
    <location>
        <begin position="169"/>
        <end position="193"/>
    </location>
</feature>
<dbReference type="EMBL" id="LR134406">
    <property type="protein sequence ID" value="VEH69105.1"/>
    <property type="molecule type" value="Genomic_DNA"/>
</dbReference>
<reference evidence="3 4" key="1">
    <citation type="submission" date="2018-12" db="EMBL/GenBank/DDBJ databases">
        <authorList>
            <consortium name="Pathogen Informatics"/>
        </authorList>
    </citation>
    <scope>NUCLEOTIDE SEQUENCE [LARGE SCALE GENOMIC DNA]</scope>
    <source>
        <strain evidence="3 4">NCTC12967</strain>
    </source>
</reference>
<accession>A0A3S4Y5E1</accession>
<keyword evidence="4" id="KW-1185">Reference proteome</keyword>
<keyword evidence="2" id="KW-0472">Membrane</keyword>
<gene>
    <name evidence="3" type="ORF">NCTC12967_00369</name>
</gene>
<name>A0A3S4Y5E1_9ACTN</name>
<organism evidence="3 4">
    <name type="scientific">Arachnia propionica</name>
    <dbReference type="NCBI Taxonomy" id="1750"/>
    <lineage>
        <taxon>Bacteria</taxon>
        <taxon>Bacillati</taxon>
        <taxon>Actinomycetota</taxon>
        <taxon>Actinomycetes</taxon>
        <taxon>Propionibacteriales</taxon>
        <taxon>Propionibacteriaceae</taxon>
        <taxon>Arachnia</taxon>
    </lineage>
</organism>
<evidence type="ECO:0000256" key="2">
    <source>
        <dbReference type="SAM" id="Phobius"/>
    </source>
</evidence>
<dbReference type="SUPFAM" id="SSF50998">
    <property type="entry name" value="Quinoprotein alcohol dehydrogenase-like"/>
    <property type="match status" value="1"/>
</dbReference>
<feature type="transmembrane region" description="Helical" evidence="2">
    <location>
        <begin position="137"/>
        <end position="157"/>
    </location>
</feature>
<proteinExistence type="predicted"/>
<keyword evidence="2" id="KW-0812">Transmembrane</keyword>
<feature type="transmembrane region" description="Helical" evidence="2">
    <location>
        <begin position="77"/>
        <end position="97"/>
    </location>
</feature>
<evidence type="ECO:0000313" key="4">
    <source>
        <dbReference type="Proteomes" id="UP000273044"/>
    </source>
</evidence>
<keyword evidence="2" id="KW-1133">Transmembrane helix</keyword>
<dbReference type="InterPro" id="IPR011047">
    <property type="entry name" value="Quinoprotein_ADH-like_sf"/>
</dbReference>
<feature type="region of interest" description="Disordered" evidence="1">
    <location>
        <begin position="652"/>
        <end position="676"/>
    </location>
</feature>
<protein>
    <submittedName>
        <fullName evidence="3">Uncharacterized protein</fullName>
    </submittedName>
</protein>
<evidence type="ECO:0000256" key="1">
    <source>
        <dbReference type="SAM" id="MobiDB-lite"/>
    </source>
</evidence>
<feature type="transmembrane region" description="Helical" evidence="2">
    <location>
        <begin position="41"/>
        <end position="65"/>
    </location>
</feature>
<evidence type="ECO:0000313" key="3">
    <source>
        <dbReference type="EMBL" id="VEH69105.1"/>
    </source>
</evidence>
<dbReference type="AlphaFoldDB" id="A0A3S4Y5E1"/>
<feature type="transmembrane region" description="Helical" evidence="2">
    <location>
        <begin position="209"/>
        <end position="229"/>
    </location>
</feature>